<feature type="domain" description="AsmA" evidence="1">
    <location>
        <begin position="822"/>
        <end position="933"/>
    </location>
</feature>
<protein>
    <submittedName>
        <fullName evidence="2">AsmA_2 domain-containing protein</fullName>
    </submittedName>
</protein>
<dbReference type="InterPro" id="IPR052894">
    <property type="entry name" value="AsmA-related"/>
</dbReference>
<dbReference type="PANTHER" id="PTHR30441:SF4">
    <property type="entry name" value="PROTEIN ASMA"/>
    <property type="match status" value="1"/>
</dbReference>
<dbReference type="AlphaFoldDB" id="A0AA86MYU4"/>
<dbReference type="KEGG" id="nti:DNFV4_01900"/>
<feature type="domain" description="AsmA" evidence="1">
    <location>
        <begin position="16"/>
        <end position="138"/>
    </location>
</feature>
<proteinExistence type="predicted"/>
<gene>
    <name evidence="2" type="ORF">DNFV4_01900</name>
</gene>
<evidence type="ECO:0000259" key="1">
    <source>
        <dbReference type="Pfam" id="PF05170"/>
    </source>
</evidence>
<dbReference type="Pfam" id="PF05170">
    <property type="entry name" value="AsmA"/>
    <property type="match status" value="2"/>
</dbReference>
<sequence length="1114" mass="121644">MERNRRPPLGIPRWFLILACFILLGPAVQALLNLAPVRGALAQLLAGETGLEAGDLHIRLVPRPRAQLLDVVMRDPVRQEPVFRAQRVEVVLALRPLLRREFSLAKVLVVDPRLTIRRDSGGRWHLPFEGQADAVPEPDQKLEDRLADLPPVVECRGGEILLVVEREGRAPDSLQMTEIHFSSVRSAVLQRIELFLGGRIESGGAVSTLSVTGAITSLDQAKTVLPSQDIPQATRLSFTGRVEVHGMATREWSRWLGAGSTRQDLDGVTDLTSHVTLAPGTGGYDLSLSYLELRLDWLTVQGHGGIQGLGTESPRYTATLSSSPFSFETLVQHVPALWVDPEVRAMLARHEGAGLFEVVKASVSGRVGEAQADEWKGIVKLSQGHVVLGTDRIPARDLSGTIFFDSHTIQFMEVKGAYGPIRISNGTLKLSHAQVAPTLDLEVTGEVQAGDLLRLMRQTGESEVQRVLRERIDDAAGPLRLSVRLAGGLTPEPKVALVRAEISGHGVEVRTTELPQAIEQIDAHVIVTPRAAEVRQFNGVVGPLRFETKGAVELEPLSRLHDISVRLEGKGEELLPFVGVDPSAYTGFVLKGPLRAMVTIQGLWSAPRFKGMVELDQATLAVAPVIDKPVGVETTVKFAGSFSGRDGLTFSRLDVRLPFVRLDGRAKIGLKPPHRFNAHLAAGPVSVARLESGFSAGSLKEGVLKVSVDAKGRWPDWASSRFYGWVELRNGVIQDERMKDALQDVGLRMQLAGQEINIERLAFRIRESDLRVRGYIKRWMREPDMVLTIESSKLDLWRLLSQTDKADGGEAEAGEPLLDRLRRWVQAGHADVGLIISQARYRQLLVEKVSGHLRMGEGRIEIDRVSGDTKEGTIAGDALLDLRASKADLTGMFRIDGVPVQRVVSLFEPEEEILRGLLSVTGKMQGTFQEGTRFLGTLRSLDPVVVRIERGQIVHGRVLPKVLKILNVPALLKGKIDLDHDGIPFEHIAATVSINDGVLASEDIRFDSPIVKVSGAGTHNLMTDQLDLALAVSPLGAYSDTIASIPLFGKLFAGDRPGVTTALFDVKGPWSDPDVRYLPVESLAKGLTGYPRLAIDVLTNLLTLPQTLTSPDSP</sequence>
<accession>A0AA86MYU4</accession>
<dbReference type="Proteomes" id="UP001179121">
    <property type="component" value="Chromosome"/>
</dbReference>
<evidence type="ECO:0000313" key="2">
    <source>
        <dbReference type="EMBL" id="CAI4031478.1"/>
    </source>
</evidence>
<keyword evidence="3" id="KW-1185">Reference proteome</keyword>
<dbReference type="EMBL" id="OX365700">
    <property type="protein sequence ID" value="CAI4031478.1"/>
    <property type="molecule type" value="Genomic_DNA"/>
</dbReference>
<reference evidence="2" key="1">
    <citation type="submission" date="2022-10" db="EMBL/GenBank/DDBJ databases">
        <authorList>
            <person name="Koch H."/>
        </authorList>
    </citation>
    <scope>NUCLEOTIDE SEQUENCE</scope>
    <source>
        <strain evidence="2">DNF</strain>
    </source>
</reference>
<name>A0AA86MYU4_9BACT</name>
<evidence type="ECO:0000313" key="3">
    <source>
        <dbReference type="Proteomes" id="UP001179121"/>
    </source>
</evidence>
<dbReference type="InterPro" id="IPR007844">
    <property type="entry name" value="AsmA"/>
</dbReference>
<dbReference type="GO" id="GO:0090313">
    <property type="term" value="P:regulation of protein targeting to membrane"/>
    <property type="evidence" value="ECO:0007669"/>
    <property type="project" value="TreeGrafter"/>
</dbReference>
<dbReference type="RefSeq" id="WP_289268391.1">
    <property type="nucleotide sequence ID" value="NZ_OX365700.1"/>
</dbReference>
<dbReference type="PANTHER" id="PTHR30441">
    <property type="entry name" value="DUF748 DOMAIN-CONTAINING PROTEIN"/>
    <property type="match status" value="1"/>
</dbReference>
<dbReference type="GO" id="GO:0005886">
    <property type="term" value="C:plasma membrane"/>
    <property type="evidence" value="ECO:0007669"/>
    <property type="project" value="TreeGrafter"/>
</dbReference>
<organism evidence="2 3">
    <name type="scientific">Nitrospira tepida</name>
    <dbReference type="NCBI Taxonomy" id="2973512"/>
    <lineage>
        <taxon>Bacteria</taxon>
        <taxon>Pseudomonadati</taxon>
        <taxon>Nitrospirota</taxon>
        <taxon>Nitrospiria</taxon>
        <taxon>Nitrospirales</taxon>
        <taxon>Nitrospiraceae</taxon>
        <taxon>Nitrospira</taxon>
    </lineage>
</organism>